<gene>
    <name evidence="2" type="ORF">OSB04_002527</name>
</gene>
<name>A0AA38U3N1_9ASTR</name>
<dbReference type="SUPFAM" id="SSF56672">
    <property type="entry name" value="DNA/RNA polymerases"/>
    <property type="match status" value="1"/>
</dbReference>
<feature type="domain" description="Reverse transcriptase" evidence="1">
    <location>
        <begin position="483"/>
        <end position="761"/>
    </location>
</feature>
<dbReference type="InterPro" id="IPR026960">
    <property type="entry name" value="RVT-Znf"/>
</dbReference>
<dbReference type="InterPro" id="IPR043502">
    <property type="entry name" value="DNA/RNA_pol_sf"/>
</dbReference>
<dbReference type="Pfam" id="PF13966">
    <property type="entry name" value="zf-RVT"/>
    <property type="match status" value="1"/>
</dbReference>
<evidence type="ECO:0000313" key="2">
    <source>
        <dbReference type="EMBL" id="KAJ9566561.1"/>
    </source>
</evidence>
<evidence type="ECO:0000259" key="1">
    <source>
        <dbReference type="PROSITE" id="PS50878"/>
    </source>
</evidence>
<dbReference type="Proteomes" id="UP001172457">
    <property type="component" value="Chromosome 1"/>
</dbReference>
<proteinExistence type="predicted"/>
<dbReference type="Pfam" id="PF00078">
    <property type="entry name" value="RVT_1"/>
    <property type="match status" value="1"/>
</dbReference>
<dbReference type="PROSITE" id="PS50878">
    <property type="entry name" value="RT_POL"/>
    <property type="match status" value="1"/>
</dbReference>
<dbReference type="InterPro" id="IPR036691">
    <property type="entry name" value="Endo/exonu/phosph_ase_sf"/>
</dbReference>
<accession>A0AA38U3N1</accession>
<dbReference type="SUPFAM" id="SSF56219">
    <property type="entry name" value="DNase I-like"/>
    <property type="match status" value="1"/>
</dbReference>
<dbReference type="PANTHER" id="PTHR33116:SF78">
    <property type="entry name" value="OS12G0587133 PROTEIN"/>
    <property type="match status" value="1"/>
</dbReference>
<dbReference type="Gene3D" id="3.60.10.10">
    <property type="entry name" value="Endonuclease/exonuclease/phosphatase"/>
    <property type="match status" value="1"/>
</dbReference>
<dbReference type="AlphaFoldDB" id="A0AA38U3N1"/>
<evidence type="ECO:0000313" key="3">
    <source>
        <dbReference type="Proteomes" id="UP001172457"/>
    </source>
</evidence>
<dbReference type="PANTHER" id="PTHR33116">
    <property type="entry name" value="REVERSE TRANSCRIPTASE ZINC-BINDING DOMAIN-CONTAINING PROTEIN-RELATED-RELATED"/>
    <property type="match status" value="1"/>
</dbReference>
<sequence>MKILSLNSRGVSTDTKRHWIKELRTCNRVQFLGLQETYLKEAEFNLLKSMWGNWNFDFELLEANGRSGGVLSLWDRSCFVKTGSLKGPGFLAVWGNWIGSPIPCGFINVYAPQALSDKRALWNNLSSLMVDYGEVLWITFGDFNEVRSADERKGTDFSFLGARVFNDFIHNSGLIEIKSGGRKFSRISKDGGKLSLLDRFFVSTNYLSKWPNPSAIILPCVHSDHCPVLFNACNLDFGPSYFKFFNSWILDPHLASIVSLSWGSSHFPFHISPMGFFMNKLKALKKDIRLWRLEVNKKQNGSLETLKESLFDIDRRAEISPISSPDSRLRQDVLIKIKELEHVKILDLKQKARVRWAVDGDENSKFFHGLINHNRRTNFIHGLSSNGMWVADPLEIKKIAFDYFAAKFANPPSVRPSFVSPHFKKLDSEQSSLLERPITMDELKSAVLDCGSDKAPGPDGFTLAFYKSHWLTIKDDLFRAVKFFEVTGSFDRGCNASFIALIPKKQSPLSLQDYRPISLLNSFYKVISKILANRLKDFIGDVIGSEQTAYIKNKSILDGPLIVSEIISWIKNSNRSALVFKIDFEKAFDTVNWAFLDEVMMQMNFGHKWRSWIQSCLKSASVSVLINGSATPEFSMGKGVRQGDPLAPLLFIIAAEALNIMMHEACNKGVFHGINLPNSGPIVSHLQFADDVLFMGEWSMINVVNLLRLLRCFQMSSGLKVNTCKSNIIGVGVDSQVVETFAARVHCRAGNLPLTYLGLPIGLSMNKSKSWAALINKFEAKLSLWKSNTLSFGGRLVLVKSVLGSLGTYFLSLFKAPMKVIKSLESIRSKFFWGNKNGKRKISWLSWDAVLSEKSKGGLGIGSIKGQNVALLAKWWWRFKKERNALWRKVICSLHGINGGLDQLNSVGKFAGLWRNIIKVQRDYEKVNLPLSSWFQITPEPNSNFPSVTWALNNEGVFSVSSARIAYDDFSLNAYHVAGFNHSSWIPSKVNILAWRIYHRRLPTKINLFKRGVNGVSPWCVLCNEGMEDEEHLFVSCNFSKLVLQEMGRWWGVDTSQINSIEELFRWGSNKNLNKRQQKAITGVVYSYCWLI</sequence>
<protein>
    <recommendedName>
        <fullName evidence="1">Reverse transcriptase domain-containing protein</fullName>
    </recommendedName>
</protein>
<dbReference type="CDD" id="cd01650">
    <property type="entry name" value="RT_nLTR_like"/>
    <property type="match status" value="1"/>
</dbReference>
<organism evidence="2 3">
    <name type="scientific">Centaurea solstitialis</name>
    <name type="common">yellow star-thistle</name>
    <dbReference type="NCBI Taxonomy" id="347529"/>
    <lineage>
        <taxon>Eukaryota</taxon>
        <taxon>Viridiplantae</taxon>
        <taxon>Streptophyta</taxon>
        <taxon>Embryophyta</taxon>
        <taxon>Tracheophyta</taxon>
        <taxon>Spermatophyta</taxon>
        <taxon>Magnoliopsida</taxon>
        <taxon>eudicotyledons</taxon>
        <taxon>Gunneridae</taxon>
        <taxon>Pentapetalae</taxon>
        <taxon>asterids</taxon>
        <taxon>campanulids</taxon>
        <taxon>Asterales</taxon>
        <taxon>Asteraceae</taxon>
        <taxon>Carduoideae</taxon>
        <taxon>Cardueae</taxon>
        <taxon>Centaureinae</taxon>
        <taxon>Centaurea</taxon>
    </lineage>
</organism>
<comment type="caution">
    <text evidence="2">The sequence shown here is derived from an EMBL/GenBank/DDBJ whole genome shotgun (WGS) entry which is preliminary data.</text>
</comment>
<reference evidence="2" key="1">
    <citation type="submission" date="2023-03" db="EMBL/GenBank/DDBJ databases">
        <title>Chromosome-scale reference genome and RAD-based genetic map of yellow starthistle (Centaurea solstitialis) reveal putative structural variation and QTLs associated with invader traits.</title>
        <authorList>
            <person name="Reatini B."/>
            <person name="Cang F.A."/>
            <person name="Jiang Q."/>
            <person name="Mckibben M.T.W."/>
            <person name="Barker M.S."/>
            <person name="Rieseberg L.H."/>
            <person name="Dlugosch K.M."/>
        </authorList>
    </citation>
    <scope>NUCLEOTIDE SEQUENCE</scope>
    <source>
        <strain evidence="2">CAN-66</strain>
        <tissue evidence="2">Leaf</tissue>
    </source>
</reference>
<keyword evidence="3" id="KW-1185">Reference proteome</keyword>
<dbReference type="EMBL" id="JARYMX010000001">
    <property type="protein sequence ID" value="KAJ9566561.1"/>
    <property type="molecule type" value="Genomic_DNA"/>
</dbReference>
<dbReference type="InterPro" id="IPR000477">
    <property type="entry name" value="RT_dom"/>
</dbReference>